<feature type="region of interest" description="Disordered" evidence="2">
    <location>
        <begin position="1"/>
        <end position="80"/>
    </location>
</feature>
<feature type="compositionally biased region" description="Basic and acidic residues" evidence="2">
    <location>
        <begin position="60"/>
        <end position="72"/>
    </location>
</feature>
<protein>
    <submittedName>
        <fullName evidence="4">Uncharacterized protein</fullName>
    </submittedName>
</protein>
<organism evidence="4 5">
    <name type="scientific">Ceraceosorus guamensis</name>
    <dbReference type="NCBI Taxonomy" id="1522189"/>
    <lineage>
        <taxon>Eukaryota</taxon>
        <taxon>Fungi</taxon>
        <taxon>Dikarya</taxon>
        <taxon>Basidiomycota</taxon>
        <taxon>Ustilaginomycotina</taxon>
        <taxon>Exobasidiomycetes</taxon>
        <taxon>Ceraceosorales</taxon>
        <taxon>Ceraceosoraceae</taxon>
        <taxon>Ceraceosorus</taxon>
    </lineage>
</organism>
<feature type="transmembrane region" description="Helical" evidence="3">
    <location>
        <begin position="264"/>
        <end position="286"/>
    </location>
</feature>
<dbReference type="RefSeq" id="XP_025368476.1">
    <property type="nucleotide sequence ID" value="XM_025516263.1"/>
</dbReference>
<dbReference type="OrthoDB" id="10304954at2759"/>
<dbReference type="InParanoid" id="A0A316VUM1"/>
<keyword evidence="1" id="KW-0175">Coiled coil</keyword>
<keyword evidence="5" id="KW-1185">Reference proteome</keyword>
<keyword evidence="3" id="KW-0472">Membrane</keyword>
<dbReference type="EMBL" id="KZ819395">
    <property type="protein sequence ID" value="PWN41316.1"/>
    <property type="molecule type" value="Genomic_DNA"/>
</dbReference>
<gene>
    <name evidence="4" type="ORF">IE81DRAFT_348469</name>
</gene>
<dbReference type="InterPro" id="IPR027417">
    <property type="entry name" value="P-loop_NTPase"/>
</dbReference>
<dbReference type="GeneID" id="37038133"/>
<feature type="compositionally biased region" description="Polar residues" evidence="2">
    <location>
        <begin position="29"/>
        <end position="52"/>
    </location>
</feature>
<evidence type="ECO:0000256" key="2">
    <source>
        <dbReference type="SAM" id="MobiDB-lite"/>
    </source>
</evidence>
<dbReference type="Proteomes" id="UP000245783">
    <property type="component" value="Unassembled WGS sequence"/>
</dbReference>
<reference evidence="4 5" key="1">
    <citation type="journal article" date="2018" name="Mol. Biol. Evol.">
        <title>Broad Genomic Sampling Reveals a Smut Pathogenic Ancestry of the Fungal Clade Ustilaginomycotina.</title>
        <authorList>
            <person name="Kijpornyongpan T."/>
            <person name="Mondo S.J."/>
            <person name="Barry K."/>
            <person name="Sandor L."/>
            <person name="Lee J."/>
            <person name="Lipzen A."/>
            <person name="Pangilinan J."/>
            <person name="LaButti K."/>
            <person name="Hainaut M."/>
            <person name="Henrissat B."/>
            <person name="Grigoriev I.V."/>
            <person name="Spatafora J.W."/>
            <person name="Aime M.C."/>
        </authorList>
    </citation>
    <scope>NUCLEOTIDE SEQUENCE [LARGE SCALE GENOMIC DNA]</scope>
    <source>
        <strain evidence="4 5">MCA 4658</strain>
    </source>
</reference>
<evidence type="ECO:0000256" key="1">
    <source>
        <dbReference type="SAM" id="Coils"/>
    </source>
</evidence>
<dbReference type="AlphaFoldDB" id="A0A316VUM1"/>
<accession>A0A316VUM1</accession>
<sequence>MLLLSLFNPRPTGPAASPSKDALPAAPSNGASPTAPPSNVVSPTAPPSNDASPATPPPNDARKSKEKVDPRTLAKRQKAATQLGKQLGIFTAYCRRLDHLLQHASPSSDVADNDAFKKLRSTWAKEMRAAGRACNAVQEYWSGWYGHWGNTLWLCIEKWSRHMVPPADGFNLEDICKDCGNINGQSSPHDFVDVEAFRSELQRRLSYAYPDLYAKDGEAKSAKNEHERLKSDITFLLTIAGFVEVEEDLEEDTKRRILRNARPWLAALTTIAAAGALAFAVGTAAVPVAQLIHRVIGGGEAQIQGVQPAQAAQIRVTISVTNTKALMKQVTDSSVKPTLAFFLLVRKLYEKHVKLLGLPMQDAVDQIDDKIADLIRGRKEQWRVLLHRRQEIVLCLRKWPTRSIPPLPRAGDRKPQVDVNTRVSASWYAHPNLRHILEPIQLNSVYPKGLLLYYLHGASGVGKTQFCIDLADTFGLPGCSPELNETDLPSFFKQPSQNLESWSDPQVSAEQLIGTIPWLIVQHCCANPVLMFEQPRVLSGAAWSEHFDALVGFLEPAQRIQRISIAGSAVDFDISAVTVFFTSTENLQNERLKSRLTFVHFPPLSPEAKAEALHRFLEEEKKRFTNELNETLLNGVHARLRGLVESLSSRELCQEAGLRRLLWVFRHRLWGDALKAEQQRAGKPNRDKIDEIEKIFRDAVVDTMTTQFSESGEVKMKQYSNRVHKAITKGIAQSTVDQKRSANVAAELRATRGTQRLPKLAWFNEQRDQKLEKPVEEDVIMRAVIHSSTIISLVHSLHSRHKDSSA</sequence>
<keyword evidence="3" id="KW-1133">Transmembrane helix</keyword>
<evidence type="ECO:0000256" key="3">
    <source>
        <dbReference type="SAM" id="Phobius"/>
    </source>
</evidence>
<proteinExistence type="predicted"/>
<feature type="coiled-coil region" evidence="1">
    <location>
        <begin position="607"/>
        <end position="634"/>
    </location>
</feature>
<name>A0A316VUM1_9BASI</name>
<evidence type="ECO:0000313" key="4">
    <source>
        <dbReference type="EMBL" id="PWN41316.1"/>
    </source>
</evidence>
<dbReference type="SUPFAM" id="SSF52540">
    <property type="entry name" value="P-loop containing nucleoside triphosphate hydrolases"/>
    <property type="match status" value="1"/>
</dbReference>
<keyword evidence="3" id="KW-0812">Transmembrane</keyword>
<evidence type="ECO:0000313" key="5">
    <source>
        <dbReference type="Proteomes" id="UP000245783"/>
    </source>
</evidence>